<keyword evidence="4" id="KW-0732">Signal</keyword>
<accession>A0A835EJN2</accession>
<comment type="caution">
    <text evidence="6">The sequence shown here is derived from an EMBL/GenBank/DDBJ whole genome shotgun (WGS) entry which is preliminary data.</text>
</comment>
<dbReference type="InterPro" id="IPR016140">
    <property type="entry name" value="Bifunc_inhib/LTP/seed_store"/>
</dbReference>
<evidence type="ECO:0000256" key="4">
    <source>
        <dbReference type="SAM" id="SignalP"/>
    </source>
</evidence>
<dbReference type="OrthoDB" id="683267at2759"/>
<keyword evidence="7" id="KW-1185">Reference proteome</keyword>
<evidence type="ECO:0000313" key="6">
    <source>
        <dbReference type="EMBL" id="KAF8696081.1"/>
    </source>
</evidence>
<dbReference type="InterPro" id="IPR033872">
    <property type="entry name" value="nsLTP2"/>
</dbReference>
<comment type="similarity">
    <text evidence="1">Belongs to the plant LTP family. B11E subfamily.</text>
</comment>
<dbReference type="Pfam" id="PF00234">
    <property type="entry name" value="Tryp_alpha_amyl"/>
    <property type="match status" value="1"/>
</dbReference>
<dbReference type="InterPro" id="IPR036312">
    <property type="entry name" value="Bifun_inhib/LTP/seed_sf"/>
</dbReference>
<dbReference type="AlphaFoldDB" id="A0A835EJN2"/>
<feature type="domain" description="Bifunctional inhibitor/plant lipid transfer protein/seed storage helical" evidence="5">
    <location>
        <begin position="30"/>
        <end position="81"/>
    </location>
</feature>
<dbReference type="GO" id="GO:0006869">
    <property type="term" value="P:lipid transport"/>
    <property type="evidence" value="ECO:0007669"/>
    <property type="project" value="InterPro"/>
</dbReference>
<dbReference type="PANTHER" id="PTHR33214">
    <property type="entry name" value="BIFUNCTIONAL INHIBITOR/LIPID-TRANSFER PROTEIN/SEED STORAGE 2S ALBUMIN SUPERFAMILY PROTEIN"/>
    <property type="match status" value="1"/>
</dbReference>
<evidence type="ECO:0000256" key="2">
    <source>
        <dbReference type="ARBA" id="ARBA00022448"/>
    </source>
</evidence>
<keyword evidence="2" id="KW-0813">Transport</keyword>
<dbReference type="EMBL" id="JACEFO010001882">
    <property type="protein sequence ID" value="KAF8696081.1"/>
    <property type="molecule type" value="Genomic_DNA"/>
</dbReference>
<gene>
    <name evidence="6" type="ORF">HU200_036969</name>
</gene>
<reference evidence="6" key="1">
    <citation type="submission" date="2020-07" db="EMBL/GenBank/DDBJ databases">
        <title>Genome sequence and genetic diversity analysis of an under-domesticated orphan crop, white fonio (Digitaria exilis).</title>
        <authorList>
            <person name="Bennetzen J.L."/>
            <person name="Chen S."/>
            <person name="Ma X."/>
            <person name="Wang X."/>
            <person name="Yssel A.E.J."/>
            <person name="Chaluvadi S.R."/>
            <person name="Johnson M."/>
            <person name="Gangashetty P."/>
            <person name="Hamidou F."/>
            <person name="Sanogo M.D."/>
            <person name="Zwaenepoel A."/>
            <person name="Wallace J."/>
            <person name="Van De Peer Y."/>
            <person name="Van Deynze A."/>
        </authorList>
    </citation>
    <scope>NUCLEOTIDE SEQUENCE</scope>
    <source>
        <tissue evidence="6">Leaves</tissue>
    </source>
</reference>
<dbReference type="SUPFAM" id="SSF47699">
    <property type="entry name" value="Bifunctional inhibitor/lipid-transfer protein/seed storage 2S albumin"/>
    <property type="match status" value="1"/>
</dbReference>
<dbReference type="Gene3D" id="1.10.110.10">
    <property type="entry name" value="Plant lipid-transfer and hydrophobic proteins"/>
    <property type="match status" value="1"/>
</dbReference>
<protein>
    <recommendedName>
        <fullName evidence="5">Bifunctional inhibitor/plant lipid transfer protein/seed storage helical domain-containing protein</fullName>
    </recommendedName>
</protein>
<name>A0A835EJN2_9POAL</name>
<proteinExistence type="inferred from homology"/>
<feature type="chain" id="PRO_5032669381" description="Bifunctional inhibitor/plant lipid transfer protein/seed storage helical domain-containing protein" evidence="4">
    <location>
        <begin position="24"/>
        <end position="81"/>
    </location>
</feature>
<feature type="signal peptide" evidence="4">
    <location>
        <begin position="1"/>
        <end position="23"/>
    </location>
</feature>
<keyword evidence="3" id="KW-0446">Lipid-binding</keyword>
<dbReference type="GO" id="GO:0008289">
    <property type="term" value="F:lipid binding"/>
    <property type="evidence" value="ECO:0007669"/>
    <property type="project" value="UniProtKB-KW"/>
</dbReference>
<sequence>MTRTSVFFLVAVLASLLAGRAAADFSALAPGSPTPSCCGRLKSHGTTCLCRYKDDANLKRLVDTRHKRRVFTACKVPVPSC</sequence>
<evidence type="ECO:0000259" key="5">
    <source>
        <dbReference type="Pfam" id="PF00234"/>
    </source>
</evidence>
<evidence type="ECO:0000256" key="3">
    <source>
        <dbReference type="ARBA" id="ARBA00023121"/>
    </source>
</evidence>
<organism evidence="6 7">
    <name type="scientific">Digitaria exilis</name>
    <dbReference type="NCBI Taxonomy" id="1010633"/>
    <lineage>
        <taxon>Eukaryota</taxon>
        <taxon>Viridiplantae</taxon>
        <taxon>Streptophyta</taxon>
        <taxon>Embryophyta</taxon>
        <taxon>Tracheophyta</taxon>
        <taxon>Spermatophyta</taxon>
        <taxon>Magnoliopsida</taxon>
        <taxon>Liliopsida</taxon>
        <taxon>Poales</taxon>
        <taxon>Poaceae</taxon>
        <taxon>PACMAD clade</taxon>
        <taxon>Panicoideae</taxon>
        <taxon>Panicodae</taxon>
        <taxon>Paniceae</taxon>
        <taxon>Anthephorinae</taxon>
        <taxon>Digitaria</taxon>
    </lineage>
</organism>
<dbReference type="Proteomes" id="UP000636709">
    <property type="component" value="Unassembled WGS sequence"/>
</dbReference>
<evidence type="ECO:0000256" key="1">
    <source>
        <dbReference type="ARBA" id="ARBA00009707"/>
    </source>
</evidence>
<evidence type="ECO:0000313" key="7">
    <source>
        <dbReference type="Proteomes" id="UP000636709"/>
    </source>
</evidence>
<dbReference type="PANTHER" id="PTHR33214:SF8">
    <property type="entry name" value="OS01G0691300 PROTEIN"/>
    <property type="match status" value="1"/>
</dbReference>